<evidence type="ECO:0000256" key="7">
    <source>
        <dbReference type="SAM" id="MobiDB-lite"/>
    </source>
</evidence>
<dbReference type="InterPro" id="IPR044216">
    <property type="entry name" value="WDL7"/>
</dbReference>
<feature type="compositionally biased region" description="Low complexity" evidence="7">
    <location>
        <begin position="470"/>
        <end position="484"/>
    </location>
</feature>
<dbReference type="AlphaFoldDB" id="A0AAD4PDN5"/>
<feature type="region of interest" description="Disordered" evidence="7">
    <location>
        <begin position="300"/>
        <end position="334"/>
    </location>
</feature>
<feature type="region of interest" description="Disordered" evidence="7">
    <location>
        <begin position="190"/>
        <end position="286"/>
    </location>
</feature>
<keyword evidence="5" id="KW-0206">Cytoskeleton</keyword>
<dbReference type="PANTHER" id="PTHR47067">
    <property type="entry name" value="TPX2 (TARGETING PROTEIN FOR XKLP2) PROTEIN FAMILY-RELATED"/>
    <property type="match status" value="1"/>
</dbReference>
<keyword evidence="10" id="KW-1185">Reference proteome</keyword>
<dbReference type="Proteomes" id="UP001190926">
    <property type="component" value="Unassembled WGS sequence"/>
</dbReference>
<dbReference type="EMBL" id="SDAM02000040">
    <property type="protein sequence ID" value="KAH6835077.1"/>
    <property type="molecule type" value="Genomic_DNA"/>
</dbReference>
<dbReference type="GO" id="GO:0005874">
    <property type="term" value="C:microtubule"/>
    <property type="evidence" value="ECO:0007669"/>
    <property type="project" value="UniProtKB-KW"/>
</dbReference>
<evidence type="ECO:0000256" key="6">
    <source>
        <dbReference type="SAM" id="Coils"/>
    </source>
</evidence>
<feature type="coiled-coil region" evidence="6">
    <location>
        <begin position="368"/>
        <end position="405"/>
    </location>
</feature>
<keyword evidence="4" id="KW-0493">Microtubule</keyword>
<evidence type="ECO:0000313" key="9">
    <source>
        <dbReference type="EMBL" id="KAH6835077.1"/>
    </source>
</evidence>
<dbReference type="PANTHER" id="PTHR47067:SF7">
    <property type="entry name" value="TPX2 (TARGETING PROTEIN FOR XKLP2) PROTEIN FAMILY"/>
    <property type="match status" value="1"/>
</dbReference>
<dbReference type="InterPro" id="IPR027329">
    <property type="entry name" value="TPX2_C"/>
</dbReference>
<feature type="compositionally biased region" description="Polar residues" evidence="7">
    <location>
        <begin position="428"/>
        <end position="461"/>
    </location>
</feature>
<protein>
    <recommendedName>
        <fullName evidence="8">TPX2 C-terminal domain-containing protein</fullName>
    </recommendedName>
</protein>
<evidence type="ECO:0000256" key="5">
    <source>
        <dbReference type="ARBA" id="ARBA00023212"/>
    </source>
</evidence>
<keyword evidence="3" id="KW-0963">Cytoplasm</keyword>
<accession>A0AAD4PDN5</accession>
<name>A0AAD4PDN5_PERFH</name>
<comment type="caution">
    <text evidence="9">The sequence shown here is derived from an EMBL/GenBank/DDBJ whole genome shotgun (WGS) entry which is preliminary data.</text>
</comment>
<evidence type="ECO:0000256" key="2">
    <source>
        <dbReference type="ARBA" id="ARBA00005885"/>
    </source>
</evidence>
<proteinExistence type="inferred from homology"/>
<feature type="domain" description="TPX2 C-terminal" evidence="8">
    <location>
        <begin position="363"/>
        <end position="427"/>
    </location>
</feature>
<sequence>MGDSACLMHGFSYASAIPNQSKQGNPMRVLGESVSFGRFMSETEPLSWDKWSSFSHKKYVEEAARYAQPGSVAQKKAFFEAHYKKIAAQKAAAAAAALLEQENAARAEAEGAILNFEVDVDAKNSSVDVISGNEEGSEKRVSVSLSENLENQDITSCSEGNGTPQMERPLLKESCVGSVDISSAMSKKKSGFSSLKSSIRRKTWKVPSTPVKPVTPQLKKENNVSQSAKKCSVGSMDKKRPSPKSLRGLISLTPIKEPDKEPVSAAKKAASSGIPPSFSRTPKDCRTPLRTPIVAAAKGLAKYSASTPRSENRRMKTKTPTDDPSDPGSKTAGPKWHILSTVYTKSLTACRNKLQSPASSTPFMLRTEERAVKRKQKLEEKFNTNEEQEQQLQKTIKEKAGNEIRKLSYSFCFKARPLPDFYKERETSINQMKKTPVTRPQTAVLGRSNSKQQHDTGTVSMLSPPPPPKSSTKNPSKKNAANPSRFLTTSFPQRITHENRSPNIQH</sequence>
<evidence type="ECO:0000313" key="10">
    <source>
        <dbReference type="Proteomes" id="UP001190926"/>
    </source>
</evidence>
<dbReference type="Pfam" id="PF06886">
    <property type="entry name" value="TPX2"/>
    <property type="match status" value="1"/>
</dbReference>
<feature type="region of interest" description="Disordered" evidence="7">
    <location>
        <begin position="427"/>
        <end position="506"/>
    </location>
</feature>
<organism evidence="9 10">
    <name type="scientific">Perilla frutescens var. hirtella</name>
    <name type="common">Perilla citriodora</name>
    <name type="synonym">Perilla setoyensis</name>
    <dbReference type="NCBI Taxonomy" id="608512"/>
    <lineage>
        <taxon>Eukaryota</taxon>
        <taxon>Viridiplantae</taxon>
        <taxon>Streptophyta</taxon>
        <taxon>Embryophyta</taxon>
        <taxon>Tracheophyta</taxon>
        <taxon>Spermatophyta</taxon>
        <taxon>Magnoliopsida</taxon>
        <taxon>eudicotyledons</taxon>
        <taxon>Gunneridae</taxon>
        <taxon>Pentapetalae</taxon>
        <taxon>asterids</taxon>
        <taxon>lamiids</taxon>
        <taxon>Lamiales</taxon>
        <taxon>Lamiaceae</taxon>
        <taxon>Nepetoideae</taxon>
        <taxon>Elsholtzieae</taxon>
        <taxon>Perilla</taxon>
    </lineage>
</organism>
<evidence type="ECO:0000256" key="3">
    <source>
        <dbReference type="ARBA" id="ARBA00022490"/>
    </source>
</evidence>
<comment type="subcellular location">
    <subcellularLocation>
        <location evidence="1">Cytoplasm</location>
        <location evidence="1">Cytoskeleton</location>
    </subcellularLocation>
</comment>
<evidence type="ECO:0000259" key="8">
    <source>
        <dbReference type="Pfam" id="PF06886"/>
    </source>
</evidence>
<evidence type="ECO:0000256" key="4">
    <source>
        <dbReference type="ARBA" id="ARBA00022701"/>
    </source>
</evidence>
<reference evidence="9 10" key="1">
    <citation type="journal article" date="2021" name="Nat. Commun.">
        <title>Incipient diploidization of the medicinal plant Perilla within 10,000 years.</title>
        <authorList>
            <person name="Zhang Y."/>
            <person name="Shen Q."/>
            <person name="Leng L."/>
            <person name="Zhang D."/>
            <person name="Chen S."/>
            <person name="Shi Y."/>
            <person name="Ning Z."/>
            <person name="Chen S."/>
        </authorList>
    </citation>
    <scope>NUCLEOTIDE SEQUENCE [LARGE SCALE GENOMIC DNA]</scope>
    <source>
        <strain evidence="10">cv. PC099</strain>
    </source>
</reference>
<evidence type="ECO:0000256" key="1">
    <source>
        <dbReference type="ARBA" id="ARBA00004245"/>
    </source>
</evidence>
<feature type="compositionally biased region" description="Low complexity" evidence="7">
    <location>
        <begin position="205"/>
        <end position="216"/>
    </location>
</feature>
<gene>
    <name evidence="9" type="ORF">C2S53_003648</name>
</gene>
<keyword evidence="6" id="KW-0175">Coiled coil</keyword>
<comment type="similarity">
    <text evidence="2">Belongs to the TPX2 family.</text>
</comment>